<keyword evidence="2" id="KW-0732">Signal</keyword>
<proteinExistence type="predicted"/>
<dbReference type="OrthoDB" id="8445046at2759"/>
<reference evidence="5" key="1">
    <citation type="submission" date="2025-08" db="UniProtKB">
        <authorList>
            <consortium name="RefSeq"/>
        </authorList>
    </citation>
    <scope>IDENTIFICATION</scope>
    <source>
        <strain evidence="5">Quisiro</strain>
        <tissue evidence="5">Liver</tissue>
    </source>
</reference>
<organism evidence="4 5">
    <name type="scientific">Austrofundulus limnaeus</name>
    <name type="common">Annual killifish</name>
    <dbReference type="NCBI Taxonomy" id="52670"/>
    <lineage>
        <taxon>Eukaryota</taxon>
        <taxon>Metazoa</taxon>
        <taxon>Chordata</taxon>
        <taxon>Craniata</taxon>
        <taxon>Vertebrata</taxon>
        <taxon>Euteleostomi</taxon>
        <taxon>Actinopterygii</taxon>
        <taxon>Neopterygii</taxon>
        <taxon>Teleostei</taxon>
        <taxon>Neoteleostei</taxon>
        <taxon>Acanthomorphata</taxon>
        <taxon>Ovalentaria</taxon>
        <taxon>Atherinomorphae</taxon>
        <taxon>Cyprinodontiformes</taxon>
        <taxon>Rivulidae</taxon>
        <taxon>Austrofundulus</taxon>
    </lineage>
</organism>
<dbReference type="Gene3D" id="3.10.100.10">
    <property type="entry name" value="Mannose-Binding Protein A, subunit A"/>
    <property type="match status" value="1"/>
</dbReference>
<dbReference type="FunCoup" id="A0A2I4DAB6">
    <property type="interactions" value="794"/>
</dbReference>
<dbReference type="InterPro" id="IPR001304">
    <property type="entry name" value="C-type_lectin-like"/>
</dbReference>
<dbReference type="PROSITE" id="PS00615">
    <property type="entry name" value="C_TYPE_LECTIN_1"/>
    <property type="match status" value="1"/>
</dbReference>
<evidence type="ECO:0000313" key="5">
    <source>
        <dbReference type="RefSeq" id="XP_013889185.1"/>
    </source>
</evidence>
<protein>
    <submittedName>
        <fullName evidence="5">Ladderlectin</fullName>
    </submittedName>
</protein>
<dbReference type="PRINTS" id="PR00356">
    <property type="entry name" value="ANTIFREEZEII"/>
</dbReference>
<dbReference type="InterPro" id="IPR050111">
    <property type="entry name" value="C-type_lectin/snaclec_domain"/>
</dbReference>
<feature type="domain" description="C-type lectin" evidence="3">
    <location>
        <begin position="33"/>
        <end position="152"/>
    </location>
</feature>
<accession>A0A2I4DAB6</accession>
<evidence type="ECO:0000256" key="1">
    <source>
        <dbReference type="ARBA" id="ARBA00023157"/>
    </source>
</evidence>
<dbReference type="InterPro" id="IPR018378">
    <property type="entry name" value="C-type_lectin_CS"/>
</dbReference>
<feature type="signal peptide" evidence="2">
    <location>
        <begin position="1"/>
        <end position="21"/>
    </location>
</feature>
<dbReference type="PROSITE" id="PS50041">
    <property type="entry name" value="C_TYPE_LECTIN_2"/>
    <property type="match status" value="1"/>
</dbReference>
<dbReference type="PANTHER" id="PTHR22803">
    <property type="entry name" value="MANNOSE, PHOSPHOLIPASE, LECTIN RECEPTOR RELATED"/>
    <property type="match status" value="1"/>
</dbReference>
<dbReference type="InterPro" id="IPR016187">
    <property type="entry name" value="CTDL_fold"/>
</dbReference>
<feature type="chain" id="PRO_5014161822" evidence="2">
    <location>
        <begin position="22"/>
        <end position="163"/>
    </location>
</feature>
<dbReference type="InterPro" id="IPR016186">
    <property type="entry name" value="C-type_lectin-like/link_sf"/>
</dbReference>
<evidence type="ECO:0000256" key="2">
    <source>
        <dbReference type="SAM" id="SignalP"/>
    </source>
</evidence>
<evidence type="ECO:0000313" key="4">
    <source>
        <dbReference type="Proteomes" id="UP000192220"/>
    </source>
</evidence>
<name>A0A2I4DAB6_AUSLI</name>
<dbReference type="SUPFAM" id="SSF56436">
    <property type="entry name" value="C-type lectin-like"/>
    <property type="match status" value="1"/>
</dbReference>
<gene>
    <name evidence="5" type="primary">LOC106536448</name>
</gene>
<dbReference type="InParanoid" id="A0A2I4DAB6"/>
<dbReference type="GeneID" id="106536448"/>
<dbReference type="RefSeq" id="XP_013889185.1">
    <property type="nucleotide sequence ID" value="XM_014033731.1"/>
</dbReference>
<dbReference type="AlphaFoldDB" id="A0A2I4DAB6"/>
<dbReference type="SMART" id="SM00034">
    <property type="entry name" value="CLECT"/>
    <property type="match status" value="1"/>
</dbReference>
<dbReference type="Proteomes" id="UP000192220">
    <property type="component" value="Unplaced"/>
</dbReference>
<dbReference type="KEGG" id="alim:106536448"/>
<evidence type="ECO:0000259" key="3">
    <source>
        <dbReference type="PROSITE" id="PS50041"/>
    </source>
</evidence>
<dbReference type="InterPro" id="IPR002353">
    <property type="entry name" value="AntifreezeII"/>
</dbReference>
<keyword evidence="1" id="KW-1015">Disulfide bond</keyword>
<dbReference type="Pfam" id="PF00059">
    <property type="entry name" value="Lectin_C"/>
    <property type="match status" value="1"/>
</dbReference>
<sequence>MKLATLPLLLCVLMFLSVSEGWSWFCPRGWASFSGRCFKYTPTPLTWALAERNCLSEGANLASVRSVGEYRAIQRFIFRVTHRSESTWIGGSDSAQERMWLWSDGKPMKYTNWCPHEPNNVGQKEHCLEMNHAGRKCWNDLPCARRLPSVCTKKRSFWHRFRG</sequence>
<keyword evidence="4" id="KW-1185">Reference proteome</keyword>